<name>A0A4Z2EVI5_9TELE</name>
<proteinExistence type="predicted"/>
<comment type="caution">
    <text evidence="2">The sequence shown here is derived from an EMBL/GenBank/DDBJ whole genome shotgun (WGS) entry which is preliminary data.</text>
</comment>
<accession>A0A4Z2EVI5</accession>
<organism evidence="2 3">
    <name type="scientific">Liparis tanakae</name>
    <name type="common">Tanaka's snailfish</name>
    <dbReference type="NCBI Taxonomy" id="230148"/>
    <lineage>
        <taxon>Eukaryota</taxon>
        <taxon>Metazoa</taxon>
        <taxon>Chordata</taxon>
        <taxon>Craniata</taxon>
        <taxon>Vertebrata</taxon>
        <taxon>Euteleostomi</taxon>
        <taxon>Actinopterygii</taxon>
        <taxon>Neopterygii</taxon>
        <taxon>Teleostei</taxon>
        <taxon>Neoteleostei</taxon>
        <taxon>Acanthomorphata</taxon>
        <taxon>Eupercaria</taxon>
        <taxon>Perciformes</taxon>
        <taxon>Cottioidei</taxon>
        <taxon>Cottales</taxon>
        <taxon>Liparidae</taxon>
        <taxon>Liparis</taxon>
    </lineage>
</organism>
<evidence type="ECO:0000256" key="1">
    <source>
        <dbReference type="SAM" id="MobiDB-lite"/>
    </source>
</evidence>
<dbReference type="EMBL" id="SRLO01002448">
    <property type="protein sequence ID" value="TNN32897.1"/>
    <property type="molecule type" value="Genomic_DNA"/>
</dbReference>
<evidence type="ECO:0000313" key="3">
    <source>
        <dbReference type="Proteomes" id="UP000314294"/>
    </source>
</evidence>
<feature type="region of interest" description="Disordered" evidence="1">
    <location>
        <begin position="20"/>
        <end position="40"/>
    </location>
</feature>
<reference evidence="2 3" key="1">
    <citation type="submission" date="2019-03" db="EMBL/GenBank/DDBJ databases">
        <title>First draft genome of Liparis tanakae, snailfish: a comprehensive survey of snailfish specific genes.</title>
        <authorList>
            <person name="Kim W."/>
            <person name="Song I."/>
            <person name="Jeong J.-H."/>
            <person name="Kim D."/>
            <person name="Kim S."/>
            <person name="Ryu S."/>
            <person name="Song J.Y."/>
            <person name="Lee S.K."/>
        </authorList>
    </citation>
    <scope>NUCLEOTIDE SEQUENCE [LARGE SCALE GENOMIC DNA]</scope>
    <source>
        <tissue evidence="2">Muscle</tissue>
    </source>
</reference>
<feature type="compositionally biased region" description="Basic residues" evidence="1">
    <location>
        <begin position="92"/>
        <end position="107"/>
    </location>
</feature>
<sequence length="107" mass="12115">MALLASICYLQMRRAETPAPRRRNLPFTPPEITERSASSACRGDISEKKLNKDVFLGVEEREREREKTCIPSVAGHTSRDSLQAGEEGGKDGKKKRKKKRKHSLHQV</sequence>
<dbReference type="AlphaFoldDB" id="A0A4Z2EVI5"/>
<protein>
    <submittedName>
        <fullName evidence="2">Uncharacterized protein</fullName>
    </submittedName>
</protein>
<dbReference type="Proteomes" id="UP000314294">
    <property type="component" value="Unassembled WGS sequence"/>
</dbReference>
<keyword evidence="3" id="KW-1185">Reference proteome</keyword>
<gene>
    <name evidence="2" type="ORF">EYF80_056940</name>
</gene>
<evidence type="ECO:0000313" key="2">
    <source>
        <dbReference type="EMBL" id="TNN32897.1"/>
    </source>
</evidence>
<feature type="region of interest" description="Disordered" evidence="1">
    <location>
        <begin position="61"/>
        <end position="107"/>
    </location>
</feature>